<accession>A0A5J4UE43</accession>
<dbReference type="Proteomes" id="UP000324800">
    <property type="component" value="Unassembled WGS sequence"/>
</dbReference>
<feature type="compositionally biased region" description="Acidic residues" evidence="1">
    <location>
        <begin position="120"/>
        <end position="138"/>
    </location>
</feature>
<proteinExistence type="predicted"/>
<feature type="region of interest" description="Disordered" evidence="1">
    <location>
        <begin position="114"/>
        <end position="138"/>
    </location>
</feature>
<protein>
    <recommendedName>
        <fullName evidence="2">Vacuolar protein 14 C-terminal Fig4-binding domain-containing protein</fullName>
    </recommendedName>
</protein>
<gene>
    <name evidence="3" type="ORF">EZS28_036291</name>
</gene>
<evidence type="ECO:0000313" key="4">
    <source>
        <dbReference type="Proteomes" id="UP000324800"/>
    </source>
</evidence>
<reference evidence="3 4" key="1">
    <citation type="submission" date="2019-03" db="EMBL/GenBank/DDBJ databases">
        <title>Single cell metagenomics reveals metabolic interactions within the superorganism composed of flagellate Streblomastix strix and complex community of Bacteroidetes bacteria on its surface.</title>
        <authorList>
            <person name="Treitli S.C."/>
            <person name="Kolisko M."/>
            <person name="Husnik F."/>
            <person name="Keeling P."/>
            <person name="Hampl V."/>
        </authorList>
    </citation>
    <scope>NUCLEOTIDE SEQUENCE [LARGE SCALE GENOMIC DNA]</scope>
    <source>
        <strain evidence="3">ST1C</strain>
    </source>
</reference>
<feature type="non-terminal residue" evidence="3">
    <location>
        <position position="138"/>
    </location>
</feature>
<feature type="domain" description="Vacuolar protein 14 C-terminal Fig4-binding" evidence="2">
    <location>
        <begin position="66"/>
        <end position="100"/>
    </location>
</feature>
<evidence type="ECO:0000259" key="2">
    <source>
        <dbReference type="Pfam" id="PF11916"/>
    </source>
</evidence>
<evidence type="ECO:0000256" key="1">
    <source>
        <dbReference type="SAM" id="MobiDB-lite"/>
    </source>
</evidence>
<organism evidence="3 4">
    <name type="scientific">Streblomastix strix</name>
    <dbReference type="NCBI Taxonomy" id="222440"/>
    <lineage>
        <taxon>Eukaryota</taxon>
        <taxon>Metamonada</taxon>
        <taxon>Preaxostyla</taxon>
        <taxon>Oxymonadida</taxon>
        <taxon>Streblomastigidae</taxon>
        <taxon>Streblomastix</taxon>
    </lineage>
</organism>
<dbReference type="Pfam" id="PF11916">
    <property type="entry name" value="Vac14_Fig4_bd"/>
    <property type="match status" value="1"/>
</dbReference>
<dbReference type="EMBL" id="SNRW01017605">
    <property type="protein sequence ID" value="KAA6368182.1"/>
    <property type="molecule type" value="Genomic_DNA"/>
</dbReference>
<name>A0A5J4UE43_9EUKA</name>
<evidence type="ECO:0000313" key="3">
    <source>
        <dbReference type="EMBL" id="KAA6368182.1"/>
    </source>
</evidence>
<dbReference type="AlphaFoldDB" id="A0A5J4UE43"/>
<dbReference type="InterPro" id="IPR021841">
    <property type="entry name" value="VAC14_Fig4p-bd"/>
</dbReference>
<comment type="caution">
    <text evidence="3">The sequence shown here is derived from an EMBL/GenBank/DDBJ whole genome shotgun (WGS) entry which is preliminary data.</text>
</comment>
<sequence>MSAFALSLVSEEYELACQVLEAVAGDHCYYFDSEGIDANLSINEINNKIKQKNEEQYIQSTEKRCMGITLDFLLQADRFVHLFESPAFTRTRMKLIGPINEGYEMNGEFDYYQEDQQQGNDDEEEVFDEEDDDEEDQC</sequence>